<gene>
    <name evidence="2" type="ORF">PAAG_08940</name>
</gene>
<feature type="region of interest" description="Disordered" evidence="1">
    <location>
        <begin position="82"/>
        <end position="105"/>
    </location>
</feature>
<name>C1HDU7_PARBA</name>
<organism evidence="2 3">
    <name type="scientific">Paracoccidioides lutzii (strain ATCC MYA-826 / Pb01)</name>
    <name type="common">Paracoccidioides brasiliensis</name>
    <dbReference type="NCBI Taxonomy" id="502779"/>
    <lineage>
        <taxon>Eukaryota</taxon>
        <taxon>Fungi</taxon>
        <taxon>Dikarya</taxon>
        <taxon>Ascomycota</taxon>
        <taxon>Pezizomycotina</taxon>
        <taxon>Eurotiomycetes</taxon>
        <taxon>Eurotiomycetidae</taxon>
        <taxon>Onygenales</taxon>
        <taxon>Ajellomycetaceae</taxon>
        <taxon>Paracoccidioides</taxon>
    </lineage>
</organism>
<dbReference type="KEGG" id="pbl:PAAG_08940"/>
<dbReference type="Proteomes" id="UP000002059">
    <property type="component" value="Partially assembled WGS sequence"/>
</dbReference>
<proteinExistence type="predicted"/>
<evidence type="ECO:0000313" key="3">
    <source>
        <dbReference type="Proteomes" id="UP000002059"/>
    </source>
</evidence>
<dbReference type="OMA" id="TQQWAAS"/>
<dbReference type="HOGENOM" id="CLU_097209_0_0_1"/>
<protein>
    <submittedName>
        <fullName evidence="2">Uncharacterized protein</fullName>
    </submittedName>
</protein>
<evidence type="ECO:0000256" key="1">
    <source>
        <dbReference type="SAM" id="MobiDB-lite"/>
    </source>
</evidence>
<keyword evidence="3" id="KW-1185">Reference proteome</keyword>
<dbReference type="RefSeq" id="XP_002789139.1">
    <property type="nucleotide sequence ID" value="XM_002789093.2"/>
</dbReference>
<dbReference type="eggNOG" id="ENOG502SFSH">
    <property type="taxonomic scope" value="Eukaryota"/>
</dbReference>
<reference evidence="2 3" key="1">
    <citation type="journal article" date="2011" name="PLoS Genet.">
        <title>Comparative genomic analysis of human fungal pathogens causing paracoccidioidomycosis.</title>
        <authorList>
            <person name="Desjardins C.A."/>
            <person name="Champion M.D."/>
            <person name="Holder J.W."/>
            <person name="Muszewska A."/>
            <person name="Goldberg J."/>
            <person name="Bailao A.M."/>
            <person name="Brigido M.M."/>
            <person name="Ferreira M.E."/>
            <person name="Garcia A.M."/>
            <person name="Grynberg M."/>
            <person name="Gujja S."/>
            <person name="Heiman D.I."/>
            <person name="Henn M.R."/>
            <person name="Kodira C.D."/>
            <person name="Leon-Narvaez H."/>
            <person name="Longo L.V."/>
            <person name="Ma L.J."/>
            <person name="Malavazi I."/>
            <person name="Matsuo A.L."/>
            <person name="Morais F.V."/>
            <person name="Pereira M."/>
            <person name="Rodriguez-Brito S."/>
            <person name="Sakthikumar S."/>
            <person name="Salem-Izacc S.M."/>
            <person name="Sykes S.M."/>
            <person name="Teixeira M.M."/>
            <person name="Vallejo M.C."/>
            <person name="Walter M.E."/>
            <person name="Yandava C."/>
            <person name="Young S."/>
            <person name="Zeng Q."/>
            <person name="Zucker J."/>
            <person name="Felipe M.S."/>
            <person name="Goldman G.H."/>
            <person name="Haas B.J."/>
            <person name="McEwen J.G."/>
            <person name="Nino-Vega G."/>
            <person name="Puccia R."/>
            <person name="San-Blas G."/>
            <person name="Soares C.M."/>
            <person name="Birren B.W."/>
            <person name="Cuomo C.A."/>
        </authorList>
    </citation>
    <scope>NUCLEOTIDE SEQUENCE [LARGE SCALE GENOMIC DNA]</scope>
    <source>
        <strain evidence="3">ATCC MYA-826 / Pb01</strain>
    </source>
</reference>
<evidence type="ECO:0000313" key="2">
    <source>
        <dbReference type="EMBL" id="EEH40091.1"/>
    </source>
</evidence>
<dbReference type="OrthoDB" id="5336357at2759"/>
<dbReference type="VEuPathDB" id="FungiDB:PAAG_08940"/>
<accession>C1HDU7</accession>
<dbReference type="EMBL" id="KN294046">
    <property type="protein sequence ID" value="EEH40091.1"/>
    <property type="molecule type" value="Genomic_DNA"/>
</dbReference>
<sequence>MSLKRKASFTTITSPGSYSTYYNPTSTVPFLGTATVTIDEQPRHLHSRTRKRFRNDRPDDQLIYDKTIKWLFSAQKKLQNSIPSPVAAEDTCDSSEEQSPTFTMPDPNQQTLQKFFQPLRVSQTQQGHQLGNSMPLVQPCPIDISRTQTQQWAASTAITVSTEVDPPPALSHSVSSGIISSEGMDVDVAMDVDCAVIEDFSSVPLDMEKRWVGGIGWM</sequence>
<dbReference type="AlphaFoldDB" id="C1HDU7"/>
<dbReference type="GeneID" id="9092352"/>